<evidence type="ECO:0000313" key="7">
    <source>
        <dbReference type="EMBL" id="GAA1134649.1"/>
    </source>
</evidence>
<evidence type="ECO:0000256" key="3">
    <source>
        <dbReference type="ARBA" id="ARBA00023125"/>
    </source>
</evidence>
<dbReference type="SUPFAM" id="SSF48498">
    <property type="entry name" value="Tetracyclin repressor-like, C-terminal domain"/>
    <property type="match status" value="1"/>
</dbReference>
<reference evidence="7 8" key="1">
    <citation type="journal article" date="2019" name="Int. J. Syst. Evol. Microbiol.">
        <title>The Global Catalogue of Microorganisms (GCM) 10K type strain sequencing project: providing services to taxonomists for standard genome sequencing and annotation.</title>
        <authorList>
            <consortium name="The Broad Institute Genomics Platform"/>
            <consortium name="The Broad Institute Genome Sequencing Center for Infectious Disease"/>
            <person name="Wu L."/>
            <person name="Ma J."/>
        </authorList>
    </citation>
    <scope>NUCLEOTIDE SEQUENCE [LARGE SCALE GENOMIC DNA]</scope>
    <source>
        <strain evidence="7 8">JCM 11813</strain>
    </source>
</reference>
<dbReference type="PANTHER" id="PTHR30055:SF234">
    <property type="entry name" value="HTH-TYPE TRANSCRIPTIONAL REGULATOR BETI"/>
    <property type="match status" value="1"/>
</dbReference>
<dbReference type="PRINTS" id="PR00455">
    <property type="entry name" value="HTHTETR"/>
</dbReference>
<keyword evidence="8" id="KW-1185">Reference proteome</keyword>
<dbReference type="Gene3D" id="1.10.357.10">
    <property type="entry name" value="Tetracycline Repressor, domain 2"/>
    <property type="match status" value="1"/>
</dbReference>
<protein>
    <recommendedName>
        <fullName evidence="6">HTH tetR-type domain-containing protein</fullName>
    </recommendedName>
</protein>
<dbReference type="InterPro" id="IPR036271">
    <property type="entry name" value="Tet_transcr_reg_TetR-rel_C_sf"/>
</dbReference>
<sequence>MVTVRRVGRPALDDDVLHERKRLILDKTLGLVAQRGTSNVRLKDVAASANVSVGTLQHYFDSRDQLIRAAFTQHAYGVIDQVLGTPSRTATPWEALRTMFANVYAGSDLAQRCALWIEFVAASRHDDRLRELMAEFWNAWSAPIRTAVRRGIEDGSFAPVADVDSVVATLLAIIDGGETAVALKARTMDRDVLTTELQAAAAALLGVSEAATGR</sequence>
<keyword evidence="3 5" id="KW-0238">DNA-binding</keyword>
<organism evidence="7 8">
    <name type="scientific">Nocardioides aquiterrae</name>
    <dbReference type="NCBI Taxonomy" id="203799"/>
    <lineage>
        <taxon>Bacteria</taxon>
        <taxon>Bacillati</taxon>
        <taxon>Actinomycetota</taxon>
        <taxon>Actinomycetes</taxon>
        <taxon>Propionibacteriales</taxon>
        <taxon>Nocardioidaceae</taxon>
        <taxon>Nocardioides</taxon>
    </lineage>
</organism>
<feature type="DNA-binding region" description="H-T-H motif" evidence="5">
    <location>
        <begin position="41"/>
        <end position="60"/>
    </location>
</feature>
<feature type="domain" description="HTH tetR-type" evidence="6">
    <location>
        <begin position="18"/>
        <end position="78"/>
    </location>
</feature>
<name>A0ABN1UDP8_9ACTN</name>
<evidence type="ECO:0000256" key="5">
    <source>
        <dbReference type="PROSITE-ProRule" id="PRU00335"/>
    </source>
</evidence>
<evidence type="ECO:0000256" key="1">
    <source>
        <dbReference type="ARBA" id="ARBA00022491"/>
    </source>
</evidence>
<comment type="caution">
    <text evidence="7">The sequence shown here is derived from an EMBL/GenBank/DDBJ whole genome shotgun (WGS) entry which is preliminary data.</text>
</comment>
<dbReference type="PANTHER" id="PTHR30055">
    <property type="entry name" value="HTH-TYPE TRANSCRIPTIONAL REGULATOR RUTR"/>
    <property type="match status" value="1"/>
</dbReference>
<dbReference type="InterPro" id="IPR050109">
    <property type="entry name" value="HTH-type_TetR-like_transc_reg"/>
</dbReference>
<dbReference type="InterPro" id="IPR009057">
    <property type="entry name" value="Homeodomain-like_sf"/>
</dbReference>
<dbReference type="Pfam" id="PF13977">
    <property type="entry name" value="TetR_C_6"/>
    <property type="match status" value="1"/>
</dbReference>
<dbReference type="Pfam" id="PF00440">
    <property type="entry name" value="TetR_N"/>
    <property type="match status" value="1"/>
</dbReference>
<dbReference type="SUPFAM" id="SSF46689">
    <property type="entry name" value="Homeodomain-like"/>
    <property type="match status" value="1"/>
</dbReference>
<keyword evidence="1" id="KW-0678">Repressor</keyword>
<keyword evidence="2" id="KW-0805">Transcription regulation</keyword>
<dbReference type="InterPro" id="IPR001647">
    <property type="entry name" value="HTH_TetR"/>
</dbReference>
<keyword evidence="4" id="KW-0804">Transcription</keyword>
<dbReference type="Proteomes" id="UP001499979">
    <property type="component" value="Unassembled WGS sequence"/>
</dbReference>
<evidence type="ECO:0000259" key="6">
    <source>
        <dbReference type="PROSITE" id="PS50977"/>
    </source>
</evidence>
<evidence type="ECO:0000256" key="2">
    <source>
        <dbReference type="ARBA" id="ARBA00023015"/>
    </source>
</evidence>
<dbReference type="InterPro" id="IPR039538">
    <property type="entry name" value="BetI_C"/>
</dbReference>
<dbReference type="EMBL" id="BAAAJE010000006">
    <property type="protein sequence ID" value="GAA1134649.1"/>
    <property type="molecule type" value="Genomic_DNA"/>
</dbReference>
<evidence type="ECO:0000313" key="8">
    <source>
        <dbReference type="Proteomes" id="UP001499979"/>
    </source>
</evidence>
<gene>
    <name evidence="7" type="ORF">GCM10009606_13550</name>
</gene>
<accession>A0ABN1UDP8</accession>
<evidence type="ECO:0000256" key="4">
    <source>
        <dbReference type="ARBA" id="ARBA00023163"/>
    </source>
</evidence>
<dbReference type="PROSITE" id="PS50977">
    <property type="entry name" value="HTH_TETR_2"/>
    <property type="match status" value="1"/>
</dbReference>
<proteinExistence type="predicted"/>